<protein>
    <submittedName>
        <fullName evidence="5">NADH-FMN oxidoreductase RutF, flavin reductase (DIM6/NTAB) family</fullName>
    </submittedName>
</protein>
<dbReference type="PANTHER" id="PTHR43567">
    <property type="entry name" value="FLAVOREDOXIN-RELATED-RELATED"/>
    <property type="match status" value="1"/>
</dbReference>
<evidence type="ECO:0000256" key="1">
    <source>
        <dbReference type="ARBA" id="ARBA00001917"/>
    </source>
</evidence>
<dbReference type="Gene3D" id="2.30.110.10">
    <property type="entry name" value="Electron Transport, Fmn-binding Protein, Chain A"/>
    <property type="match status" value="1"/>
</dbReference>
<organism evidence="5 6">
    <name type="scientific">Succinivibrio dextrinosolvens DSM 3072</name>
    <dbReference type="NCBI Taxonomy" id="1123324"/>
    <lineage>
        <taxon>Bacteria</taxon>
        <taxon>Pseudomonadati</taxon>
        <taxon>Pseudomonadota</taxon>
        <taxon>Gammaproteobacteria</taxon>
        <taxon>Aeromonadales</taxon>
        <taxon>Succinivibrionaceae</taxon>
        <taxon>Succinivibrio</taxon>
    </lineage>
</organism>
<keyword evidence="6" id="KW-1185">Reference proteome</keyword>
<comment type="cofactor">
    <cofactor evidence="1">
        <name>FMN</name>
        <dbReference type="ChEBI" id="CHEBI:58210"/>
    </cofactor>
</comment>
<evidence type="ECO:0000259" key="4">
    <source>
        <dbReference type="Pfam" id="PF01613"/>
    </source>
</evidence>
<evidence type="ECO:0000256" key="3">
    <source>
        <dbReference type="ARBA" id="ARBA00038054"/>
    </source>
</evidence>
<dbReference type="STRING" id="83771.SAMN02910357_00938"/>
<dbReference type="GO" id="GO:0016646">
    <property type="term" value="F:oxidoreductase activity, acting on the CH-NH group of donors, NAD or NADP as acceptor"/>
    <property type="evidence" value="ECO:0007669"/>
    <property type="project" value="UniProtKB-ARBA"/>
</dbReference>
<reference evidence="6" key="1">
    <citation type="submission" date="2017-02" db="EMBL/GenBank/DDBJ databases">
        <authorList>
            <person name="Varghese N."/>
            <person name="Submissions S."/>
        </authorList>
    </citation>
    <scope>NUCLEOTIDE SEQUENCE [LARGE SCALE GENOMIC DNA]</scope>
    <source>
        <strain evidence="6">DSM 3072</strain>
    </source>
</reference>
<dbReference type="AlphaFoldDB" id="A0A1T4UW64"/>
<gene>
    <name evidence="5" type="ORF">SAMN02745213_00125</name>
</gene>
<dbReference type="SUPFAM" id="SSF50475">
    <property type="entry name" value="FMN-binding split barrel"/>
    <property type="match status" value="1"/>
</dbReference>
<dbReference type="EMBL" id="FUXX01000001">
    <property type="protein sequence ID" value="SKA56922.1"/>
    <property type="molecule type" value="Genomic_DNA"/>
</dbReference>
<dbReference type="InterPro" id="IPR002563">
    <property type="entry name" value="Flavin_Rdtase-like_dom"/>
</dbReference>
<dbReference type="PANTHER" id="PTHR43567:SF1">
    <property type="entry name" value="FLAVOREDOXIN"/>
    <property type="match status" value="1"/>
</dbReference>
<dbReference type="InterPro" id="IPR012349">
    <property type="entry name" value="Split_barrel_FMN-bd"/>
</dbReference>
<comment type="similarity">
    <text evidence="3">Belongs to the flavoredoxin family.</text>
</comment>
<dbReference type="GO" id="GO:0010181">
    <property type="term" value="F:FMN binding"/>
    <property type="evidence" value="ECO:0007669"/>
    <property type="project" value="InterPro"/>
</dbReference>
<name>A0A1T4UW64_9GAMM</name>
<keyword evidence="2" id="KW-0285">Flavoprotein</keyword>
<feature type="domain" description="Flavin reductase like" evidence="4">
    <location>
        <begin position="22"/>
        <end position="150"/>
    </location>
</feature>
<proteinExistence type="inferred from homology"/>
<evidence type="ECO:0000313" key="5">
    <source>
        <dbReference type="EMBL" id="SKA56922.1"/>
    </source>
</evidence>
<dbReference type="RefSeq" id="WP_078927767.1">
    <property type="nucleotide sequence ID" value="NZ_FUXX01000001.1"/>
</dbReference>
<dbReference type="Proteomes" id="UP000242432">
    <property type="component" value="Unassembled WGS sequence"/>
</dbReference>
<dbReference type="InterPro" id="IPR052174">
    <property type="entry name" value="Flavoredoxin"/>
</dbReference>
<sequence>MYKNIELNHAYRAFTGGPMICIFTKSKDGVPDGMSAAWNCPFDTDELILVLDKGHTTTENIRNGSKIVVAIPSSNQIPEILKLGSVHGRDCSVNKFVDQKVETEESELFKMPVIKGALAYFECELNDKALFEDKGICLAKVKNCYVQENMWDDASNSFKKGCLNTLHHVSEAVFCTGGELKTND</sequence>
<evidence type="ECO:0000313" key="6">
    <source>
        <dbReference type="Proteomes" id="UP000242432"/>
    </source>
</evidence>
<dbReference type="Pfam" id="PF01613">
    <property type="entry name" value="Flavin_Reduct"/>
    <property type="match status" value="1"/>
</dbReference>
<evidence type="ECO:0000256" key="2">
    <source>
        <dbReference type="ARBA" id="ARBA00022630"/>
    </source>
</evidence>
<accession>A0A1T4UW64</accession>